<dbReference type="InterPro" id="IPR007452">
    <property type="entry name" value="TamB_C"/>
</dbReference>
<comment type="subcellular location">
    <subcellularLocation>
        <location evidence="1">Membrane</location>
        <topology evidence="1">Single-pass membrane protein</topology>
    </subcellularLocation>
</comment>
<dbReference type="PANTHER" id="PTHR30441">
    <property type="entry name" value="DUF748 DOMAIN-CONTAINING PROTEIN"/>
    <property type="match status" value="1"/>
</dbReference>
<dbReference type="InterPro" id="IPR052894">
    <property type="entry name" value="AsmA-related"/>
</dbReference>
<evidence type="ECO:0000256" key="5">
    <source>
        <dbReference type="SAM" id="MobiDB-lite"/>
    </source>
</evidence>
<evidence type="ECO:0000259" key="6">
    <source>
        <dbReference type="Pfam" id="PF04357"/>
    </source>
</evidence>
<evidence type="ECO:0000256" key="2">
    <source>
        <dbReference type="ARBA" id="ARBA00022692"/>
    </source>
</evidence>
<evidence type="ECO:0000256" key="1">
    <source>
        <dbReference type="ARBA" id="ARBA00004167"/>
    </source>
</evidence>
<organism evidence="7 8">
    <name type="scientific">Mucilaginibacter polytrichastri</name>
    <dbReference type="NCBI Taxonomy" id="1302689"/>
    <lineage>
        <taxon>Bacteria</taxon>
        <taxon>Pseudomonadati</taxon>
        <taxon>Bacteroidota</taxon>
        <taxon>Sphingobacteriia</taxon>
        <taxon>Sphingobacteriales</taxon>
        <taxon>Sphingobacteriaceae</taxon>
        <taxon>Mucilaginibacter</taxon>
    </lineage>
</organism>
<feature type="domain" description="Translocation and assembly module TamB C-terminal" evidence="6">
    <location>
        <begin position="1181"/>
        <end position="1632"/>
    </location>
</feature>
<dbReference type="InterPro" id="IPR008023">
    <property type="entry name" value="DUF748"/>
</dbReference>
<evidence type="ECO:0000313" key="8">
    <source>
        <dbReference type="Proteomes" id="UP000186720"/>
    </source>
</evidence>
<name>A0A1Q5ZTW0_9SPHI</name>
<keyword evidence="8" id="KW-1185">Reference proteome</keyword>
<gene>
    <name evidence="7" type="ORF">RG47T_0648</name>
</gene>
<dbReference type="Proteomes" id="UP000186720">
    <property type="component" value="Unassembled WGS sequence"/>
</dbReference>
<dbReference type="STRING" id="1302689.RG47T_0648"/>
<keyword evidence="4" id="KW-0472">Membrane</keyword>
<protein>
    <recommendedName>
        <fullName evidence="6">Translocation and assembly module TamB C-terminal domain-containing protein</fullName>
    </recommendedName>
</protein>
<keyword evidence="2" id="KW-0812">Transmembrane</keyword>
<feature type="region of interest" description="Disordered" evidence="5">
    <location>
        <begin position="1650"/>
        <end position="1703"/>
    </location>
</feature>
<accession>A0A1Q5ZTW0</accession>
<evidence type="ECO:0000256" key="3">
    <source>
        <dbReference type="ARBA" id="ARBA00022989"/>
    </source>
</evidence>
<proteinExistence type="predicted"/>
<keyword evidence="3" id="KW-1133">Transmembrane helix</keyword>
<dbReference type="GO" id="GO:0009306">
    <property type="term" value="P:protein secretion"/>
    <property type="evidence" value="ECO:0007669"/>
    <property type="project" value="InterPro"/>
</dbReference>
<reference evidence="7 8" key="1">
    <citation type="submission" date="2016-11" db="EMBL/GenBank/DDBJ databases">
        <title>Whole Genome Sequencing of Mucilaginibacter polytrichastri RG4-7(T) isolated from the moss sample.</title>
        <authorList>
            <person name="Li Y."/>
        </authorList>
    </citation>
    <scope>NUCLEOTIDE SEQUENCE [LARGE SCALE GENOMIC DNA]</scope>
    <source>
        <strain evidence="7 8">RG4-7</strain>
    </source>
</reference>
<dbReference type="Pfam" id="PF05359">
    <property type="entry name" value="DUF748"/>
    <property type="match status" value="1"/>
</dbReference>
<dbReference type="GO" id="GO:0005886">
    <property type="term" value="C:plasma membrane"/>
    <property type="evidence" value="ECO:0007669"/>
    <property type="project" value="InterPro"/>
</dbReference>
<dbReference type="EMBL" id="MPPL01000001">
    <property type="protein sequence ID" value="OKS85204.1"/>
    <property type="molecule type" value="Genomic_DNA"/>
</dbReference>
<dbReference type="GO" id="GO:0090313">
    <property type="term" value="P:regulation of protein targeting to membrane"/>
    <property type="evidence" value="ECO:0007669"/>
    <property type="project" value="TreeGrafter"/>
</dbReference>
<dbReference type="PANTHER" id="PTHR30441:SF8">
    <property type="entry name" value="DUF748 DOMAIN-CONTAINING PROTEIN"/>
    <property type="match status" value="1"/>
</dbReference>
<feature type="compositionally biased region" description="Basic and acidic residues" evidence="5">
    <location>
        <begin position="1650"/>
        <end position="1683"/>
    </location>
</feature>
<evidence type="ECO:0000256" key="4">
    <source>
        <dbReference type="ARBA" id="ARBA00023136"/>
    </source>
</evidence>
<sequence>MLLVFVLIQVPAVQNFAKDKAVNYLQGKIHTKVAIGHITLGIPKMLVLEDVYFEDQKKDTLIAGKSLKVDISMLKLLDHKVEINEINLDGITANVSRNKDSVFNFDYIIKAFAGEQKKEVKPEDTTSTMKFSLDKIILDKINIKYKDQTTGNDIKFLLGHFDTRIKDFDMDKMKFSIPKINLSDVNARIIQTPTGSSIAQTAAVDTATKPLNMALDLGTIDVNRVKVYYQAKEMKTSVDLGKFLVEFNKLDLLKQKVDIKSVELSNTDAALRLAKPESVQKAVIKAAKKIDTLMTPATSTKPWSVMVGKVTLANDNVKFDNDAQKPVAKGLDYGHMYIRNLNTDIENINYTADSTSGRINEFTFSDKSGLALRKFHTSFFYGLKNSYLKDLYIETPNSILQKDVQVGYPSIDAITKDLSKLSINANLDGTRIGLKDILLVMPTMASMEPFKSSPNAVFRIDGKVAGTVNNLRIPHLEVRGLSDTHIKASAAIKGMIVNGKTDPTKATFDVNIADLTTSRRDIYRLVDKKMIPASVSIPEKLSLKGNLKGNMKDLNTKLILRSSYGAIDAIAHVKNADNMKKLAYTANVKVNNLNAGALTKQPQMVGHLTLTANVKGTGIDPKHLNLQFDANVASAQIKGYNYRNLVAKGTAVNGKYAATARMKDPNINFSLDAKADMNKKYPSIIASLMIDSINLQKLHFVKDDMRFHGKLVANFPTADPDYLNGKATVTDMILVNKGQRIKLDTISLVSTANADSSSLRLKIPMLTAHLGGKYKLTEIATALQDNIDKYYNTSMVKGTIKPKYSPQQFTFDIHAVKTPMVAQLVPDLKQLDPVLINGRFNSTTGELLVNGTIPKVVYGTNTINNGKLNINTANNALNYSLTFDDIKVGTSIDLLYPSITGSAQNNKLNLNVQMRDATKKERFRLAGVFSALNGGYQFSFLQNGLMLDYLQWVVNPNNALQFGTKGILARDFTITNNGQILSVNSNPQTLNSPIDIKFTNFHIEDLAKIARQDSLLVGGTLNGDATVSDFQKSPKFTANMNLTDFSFRQDTVGNIAIKVNNQTANAYAANVSITGKGNEVNLDGVYTTSPKSSFDMTLNIVKLNMKSIQGFTFGAIKGAKGDLSGQLKITGTTDVPAIRGDVKFNQVGFNVAMLNSYFQMPKETISFTSDGIHFNDFTMVDSTGAKAVITGAVYTTTYTDFKFGLDINAKNFRVMNSTHTDNKLYYGKLFIDTRIKVRGDMTKPIVDGTLDVNDKTDLTIVLPTTDPSVEDRKGVVEFFDQDTPHTDSVLLAKQLDSLKKTEVTGMDINMVVNISKKANFNIVLDERNGDVVHIKGEASLQGGIDPSGKVNLTGTYTVAEGSYTLAYATVVRKFNFKSGSTIVWTGDPTTANIDLTAVYIAKVPPIDLVQDQTDDVQATMLKQKLPFNVNLNLKNQLMSPAISFDIVLPDSNYTVSPNIVTIVNTRLDQVRSDPNEMNKQVLGVLVLGHFIGDNPLESKGGSTTAEGLVRNTVSSMLSDQLNRMAGSLISGVDLNFDLQSGEDYSTGQAQNRTDLNIGLSKRFLNDRLTVTVGNNFNLEGAQTNEKTSNIAGNLSANYKLSKDGRYMLRAYRRDEYIVLQGQVIETGVGFTLTMDYNRFSQLFKRSSKREKALQKKYNQDQKEQKKKEKAADDAKQPADDKKAVAAGTGTAQPQEQEEEDLLN</sequence>
<dbReference type="Pfam" id="PF04357">
    <property type="entry name" value="TamB"/>
    <property type="match status" value="1"/>
</dbReference>
<evidence type="ECO:0000313" key="7">
    <source>
        <dbReference type="EMBL" id="OKS85204.1"/>
    </source>
</evidence>
<comment type="caution">
    <text evidence="7">The sequence shown here is derived from an EMBL/GenBank/DDBJ whole genome shotgun (WGS) entry which is preliminary data.</text>
</comment>